<feature type="compositionally biased region" description="Pro residues" evidence="1">
    <location>
        <begin position="76"/>
        <end position="112"/>
    </location>
</feature>
<dbReference type="InParanoid" id="A0A369K128"/>
<feature type="region of interest" description="Disordered" evidence="1">
    <location>
        <begin position="52"/>
        <end position="138"/>
    </location>
</feature>
<name>A0A369K128_HYPMA</name>
<organism evidence="3 4">
    <name type="scientific">Hypsizygus marmoreus</name>
    <name type="common">White beech mushroom</name>
    <name type="synonym">Agaricus marmoreus</name>
    <dbReference type="NCBI Taxonomy" id="39966"/>
    <lineage>
        <taxon>Eukaryota</taxon>
        <taxon>Fungi</taxon>
        <taxon>Dikarya</taxon>
        <taxon>Basidiomycota</taxon>
        <taxon>Agaricomycotina</taxon>
        <taxon>Agaricomycetes</taxon>
        <taxon>Agaricomycetidae</taxon>
        <taxon>Agaricales</taxon>
        <taxon>Tricholomatineae</taxon>
        <taxon>Lyophyllaceae</taxon>
        <taxon>Hypsizygus</taxon>
    </lineage>
</organism>
<dbReference type="EMBL" id="LUEZ02000041">
    <property type="protein sequence ID" value="RDB25414.1"/>
    <property type="molecule type" value="Genomic_DNA"/>
</dbReference>
<evidence type="ECO:0000313" key="4">
    <source>
        <dbReference type="Proteomes" id="UP000076154"/>
    </source>
</evidence>
<gene>
    <name evidence="3" type="ORF">Hypma_007849</name>
</gene>
<evidence type="ECO:0000256" key="2">
    <source>
        <dbReference type="SAM" id="Phobius"/>
    </source>
</evidence>
<dbReference type="AlphaFoldDB" id="A0A369K128"/>
<dbReference type="OrthoDB" id="10602215at2759"/>
<evidence type="ECO:0000313" key="3">
    <source>
        <dbReference type="EMBL" id="RDB25414.1"/>
    </source>
</evidence>
<dbReference type="Proteomes" id="UP000076154">
    <property type="component" value="Unassembled WGS sequence"/>
</dbReference>
<sequence length="138" mass="14715">MSPALTRRDCDAFGNNCNGVRPTTYAASVAIVVLFVLFAGCFVLRRRRRSRRDLFITSTPLRSAAPAPLSAQHPSYQPPLPFEPAPPYEPPKAPPPPHTPAQPDASGPPVPPDTSTVPNTPAPPAPTVQYPPPSYSPA</sequence>
<comment type="caution">
    <text evidence="3">The sequence shown here is derived from an EMBL/GenBank/DDBJ whole genome shotgun (WGS) entry which is preliminary data.</text>
</comment>
<keyword evidence="4" id="KW-1185">Reference proteome</keyword>
<keyword evidence="2" id="KW-1133">Transmembrane helix</keyword>
<accession>A0A369K128</accession>
<protein>
    <submittedName>
        <fullName evidence="3">Uncharacterized protein</fullName>
    </submittedName>
</protein>
<keyword evidence="2" id="KW-0812">Transmembrane</keyword>
<proteinExistence type="predicted"/>
<evidence type="ECO:0000256" key="1">
    <source>
        <dbReference type="SAM" id="MobiDB-lite"/>
    </source>
</evidence>
<feature type="transmembrane region" description="Helical" evidence="2">
    <location>
        <begin position="25"/>
        <end position="44"/>
    </location>
</feature>
<keyword evidence="2" id="KW-0472">Membrane</keyword>
<reference evidence="3" key="1">
    <citation type="submission" date="2018-04" db="EMBL/GenBank/DDBJ databases">
        <title>Whole genome sequencing of Hypsizygus marmoreus.</title>
        <authorList>
            <person name="Choi I.-G."/>
            <person name="Min B."/>
            <person name="Kim J.-G."/>
            <person name="Kim S."/>
            <person name="Oh Y.-L."/>
            <person name="Kong W.-S."/>
            <person name="Park H."/>
            <person name="Jeong J."/>
            <person name="Song E.-S."/>
        </authorList>
    </citation>
    <scope>NUCLEOTIDE SEQUENCE [LARGE SCALE GENOMIC DNA]</scope>
    <source>
        <strain evidence="3">51987-8</strain>
    </source>
</reference>
<feature type="compositionally biased region" description="Pro residues" evidence="1">
    <location>
        <begin position="120"/>
        <end position="138"/>
    </location>
</feature>
<feature type="compositionally biased region" description="Low complexity" evidence="1">
    <location>
        <begin position="57"/>
        <end position="71"/>
    </location>
</feature>